<feature type="compositionally biased region" description="Polar residues" evidence="12">
    <location>
        <begin position="39"/>
        <end position="71"/>
    </location>
</feature>
<evidence type="ECO:0000313" key="13">
    <source>
        <dbReference type="EMBL" id="KAK6339754.1"/>
    </source>
</evidence>
<accession>A0AAN8RGT6</accession>
<dbReference type="InterPro" id="IPR010347">
    <property type="entry name" value="Tdp1"/>
</dbReference>
<dbReference type="Pfam" id="PF06087">
    <property type="entry name" value="Tyr-DNA_phospho"/>
    <property type="match status" value="1"/>
</dbReference>
<evidence type="ECO:0000256" key="10">
    <source>
        <dbReference type="PIRSR" id="PIRSR610347-2"/>
    </source>
</evidence>
<dbReference type="GO" id="GO:0006281">
    <property type="term" value="P:DNA repair"/>
    <property type="evidence" value="ECO:0007669"/>
    <property type="project" value="UniProtKB-KW"/>
</dbReference>
<evidence type="ECO:0000256" key="7">
    <source>
        <dbReference type="ARBA" id="ARBA00023204"/>
    </source>
</evidence>
<dbReference type="GO" id="GO:0005634">
    <property type="term" value="C:nucleus"/>
    <property type="evidence" value="ECO:0007669"/>
    <property type="project" value="UniProtKB-SubCell"/>
</dbReference>
<dbReference type="PANTHER" id="PTHR12415">
    <property type="entry name" value="TYROSYL-DNA PHOSPHODIESTERASE 1"/>
    <property type="match status" value="1"/>
</dbReference>
<protein>
    <submittedName>
        <fullName evidence="13">Uncharacterized protein</fullName>
    </submittedName>
</protein>
<dbReference type="GO" id="GO:0003690">
    <property type="term" value="F:double-stranded DNA binding"/>
    <property type="evidence" value="ECO:0007669"/>
    <property type="project" value="TreeGrafter"/>
</dbReference>
<dbReference type="Gene3D" id="3.30.870.10">
    <property type="entry name" value="Endonuclease Chain A"/>
    <property type="match status" value="2"/>
</dbReference>
<dbReference type="AlphaFoldDB" id="A0AAN8RGT6"/>
<dbReference type="PANTHER" id="PTHR12415:SF0">
    <property type="entry name" value="TYROSYL-DNA PHOSPHODIESTERASE 1"/>
    <property type="match status" value="1"/>
</dbReference>
<keyword evidence="14" id="KW-1185">Reference proteome</keyword>
<feature type="binding site" evidence="10">
    <location>
        <position position="463"/>
    </location>
    <ligand>
        <name>substrate</name>
    </ligand>
</feature>
<comment type="caution">
    <text evidence="13">The sequence shown here is derived from an EMBL/GenBank/DDBJ whole genome shotgun (WGS) entry which is preliminary data.</text>
</comment>
<comment type="subcellular location">
    <subcellularLocation>
        <location evidence="1">Nucleus</location>
    </subcellularLocation>
</comment>
<keyword evidence="3" id="KW-0540">Nuclease</keyword>
<keyword evidence="7" id="KW-0234">DNA repair</keyword>
<feature type="active site" description="Nucleophile" evidence="9">
    <location>
        <position position="187"/>
    </location>
</feature>
<dbReference type="GO" id="GO:0003697">
    <property type="term" value="F:single-stranded DNA binding"/>
    <property type="evidence" value="ECO:0007669"/>
    <property type="project" value="TreeGrafter"/>
</dbReference>
<evidence type="ECO:0000256" key="6">
    <source>
        <dbReference type="ARBA" id="ARBA00022839"/>
    </source>
</evidence>
<feature type="region of interest" description="Disordered" evidence="12">
    <location>
        <begin position="1"/>
        <end position="71"/>
    </location>
</feature>
<evidence type="ECO:0000256" key="11">
    <source>
        <dbReference type="PIRSR" id="PIRSR610347-3"/>
    </source>
</evidence>
<organism evidence="13 14">
    <name type="scientific">Orbilia javanica</name>
    <dbReference type="NCBI Taxonomy" id="47235"/>
    <lineage>
        <taxon>Eukaryota</taxon>
        <taxon>Fungi</taxon>
        <taxon>Dikarya</taxon>
        <taxon>Ascomycota</taxon>
        <taxon>Pezizomycotina</taxon>
        <taxon>Orbiliomycetes</taxon>
        <taxon>Orbiliales</taxon>
        <taxon>Orbiliaceae</taxon>
        <taxon>Orbilia</taxon>
    </lineage>
</organism>
<feature type="site" description="Interaction with DNA" evidence="11">
    <location>
        <position position="506"/>
    </location>
</feature>
<keyword evidence="4" id="KW-0227">DNA damage</keyword>
<dbReference type="Proteomes" id="UP001313282">
    <property type="component" value="Unassembled WGS sequence"/>
</dbReference>
<evidence type="ECO:0000256" key="5">
    <source>
        <dbReference type="ARBA" id="ARBA00022801"/>
    </source>
</evidence>
<reference evidence="13 14" key="1">
    <citation type="submission" date="2019-10" db="EMBL/GenBank/DDBJ databases">
        <authorList>
            <person name="Palmer J.M."/>
        </authorList>
    </citation>
    <scope>NUCLEOTIDE SEQUENCE [LARGE SCALE GENOMIC DNA]</scope>
    <source>
        <strain evidence="13 14">TWF718</strain>
    </source>
</reference>
<evidence type="ECO:0000256" key="2">
    <source>
        <dbReference type="ARBA" id="ARBA00010205"/>
    </source>
</evidence>
<dbReference type="EMBL" id="JAVHNR010000006">
    <property type="protein sequence ID" value="KAK6339754.1"/>
    <property type="molecule type" value="Genomic_DNA"/>
</dbReference>
<keyword evidence="6" id="KW-0269">Exonuclease</keyword>
<keyword evidence="5" id="KW-0378">Hydrolase</keyword>
<feature type="binding site" evidence="10">
    <location>
        <position position="189"/>
    </location>
    <ligand>
        <name>substrate</name>
    </ligand>
</feature>
<dbReference type="GO" id="GO:0004527">
    <property type="term" value="F:exonuclease activity"/>
    <property type="evidence" value="ECO:0007669"/>
    <property type="project" value="UniProtKB-KW"/>
</dbReference>
<feature type="region of interest" description="Disordered" evidence="12">
    <location>
        <begin position="469"/>
        <end position="488"/>
    </location>
</feature>
<evidence type="ECO:0000256" key="8">
    <source>
        <dbReference type="ARBA" id="ARBA00023242"/>
    </source>
</evidence>
<evidence type="ECO:0000256" key="1">
    <source>
        <dbReference type="ARBA" id="ARBA00004123"/>
    </source>
</evidence>
<evidence type="ECO:0000256" key="9">
    <source>
        <dbReference type="PIRSR" id="PIRSR610347-1"/>
    </source>
</evidence>
<comment type="similarity">
    <text evidence="2">Belongs to the tyrosyl-DNA phosphodiesterase family.</text>
</comment>
<sequence>MSDTEHSSKRVKLSPSSSLNRDISPPPLRRSKVAAVSGAKTSSNSPDATPSNRVVGLGSTSSNKPQGPTNSALIISSPFKLTHIRNLSANKNVDTITISDILESPIIREIWSFNFMHDLEWMVSHLDEDVAKDINIKIIHGNWRKEDMSRKALESERDKLIDPTSSDGGYKIELITAYMPDPFGTHHTKMLVLFHHDDTAEVVIHTANMIPWDWSNMTQAVWRSPRLPLLADDGLERKEGVGYTFKEAFLAYVGAYGFRTKNLMEQIVKYDFQAVRAIFVGHVPGDHKVNGPESKLFGWGKVKRVLTRIGRGGGHGINKAGRVLYTVKGGGEIAMQCSSVATLGETYFDTVLYPTFSTCRPGSGQLNAFEALRTPSSSANSSSSRPSSRPQLSLVFPTVENVRTSVLGWDGGGSIFMKSQKPTDKSQLNYIKPMLKVWGQPPIGLSTDVFVEAERGKATPHIKTYNFFSPPRTDVKDSDSTDDGNEYEGPPVVSMDWAMITSANLSKQAWGNPAKGSGHATTTKIQSYEVGVLVHPGLWKDLLKDGAGVVSMAAVGGKDWLVGDGQRVQNCDVSESMDGKWDTVKVSVRLAYDYPLRAYSEGDEPWCKDASYSGRDWKGITWPPRWEDRLRAAMGVFPDIDRDDGDDE</sequence>
<dbReference type="FunFam" id="3.30.870.10:FF:000038">
    <property type="entry name" value="Probable tyrosyl-DNA phosphodiesterase"/>
    <property type="match status" value="1"/>
</dbReference>
<dbReference type="SUPFAM" id="SSF56024">
    <property type="entry name" value="Phospholipase D/nuclease"/>
    <property type="match status" value="2"/>
</dbReference>
<keyword evidence="8" id="KW-0539">Nucleus</keyword>
<name>A0AAN8RGT6_9PEZI</name>
<evidence type="ECO:0000256" key="12">
    <source>
        <dbReference type="SAM" id="MobiDB-lite"/>
    </source>
</evidence>
<gene>
    <name evidence="13" type="ORF">TWF718_009148</name>
</gene>
<proteinExistence type="inferred from homology"/>
<evidence type="ECO:0000256" key="3">
    <source>
        <dbReference type="ARBA" id="ARBA00022722"/>
    </source>
</evidence>
<evidence type="ECO:0000313" key="14">
    <source>
        <dbReference type="Proteomes" id="UP001313282"/>
    </source>
</evidence>
<feature type="active site" description="Proton donor/acceptor" evidence="9">
    <location>
        <position position="461"/>
    </location>
</feature>
<dbReference type="GO" id="GO:0017005">
    <property type="term" value="F:3'-tyrosyl-DNA phosphodiesterase activity"/>
    <property type="evidence" value="ECO:0007669"/>
    <property type="project" value="TreeGrafter"/>
</dbReference>
<evidence type="ECO:0000256" key="4">
    <source>
        <dbReference type="ARBA" id="ARBA00022763"/>
    </source>
</evidence>